<reference evidence="1 2" key="1">
    <citation type="submission" date="2019-03" db="EMBL/GenBank/DDBJ databases">
        <title>Genomic Encyclopedia of Type Strains, Phase III (KMG-III): the genomes of soil and plant-associated and newly described type strains.</title>
        <authorList>
            <person name="Whitman W."/>
        </authorList>
    </citation>
    <scope>NUCLEOTIDE SEQUENCE [LARGE SCALE GENOMIC DNA]</scope>
    <source>
        <strain evidence="1 2">CGMCC 1.12802</strain>
    </source>
</reference>
<keyword evidence="2" id="KW-1185">Reference proteome</keyword>
<dbReference type="RefSeq" id="WP_133944825.1">
    <property type="nucleotide sequence ID" value="NZ_SOEO01000002.1"/>
</dbReference>
<evidence type="ECO:0000313" key="1">
    <source>
        <dbReference type="EMBL" id="TDX84741.1"/>
    </source>
</evidence>
<protein>
    <recommendedName>
        <fullName evidence="3">Glycosyltransferase involved in cell wall biosynthesis</fullName>
    </recommendedName>
</protein>
<name>A0A4R8IBK4_9FLAO</name>
<dbReference type="AlphaFoldDB" id="A0A4R8IBK4"/>
<dbReference type="EMBL" id="SOEO01000002">
    <property type="protein sequence ID" value="TDX84741.1"/>
    <property type="molecule type" value="Genomic_DNA"/>
</dbReference>
<evidence type="ECO:0008006" key="3">
    <source>
        <dbReference type="Google" id="ProtNLM"/>
    </source>
</evidence>
<gene>
    <name evidence="1" type="ORF">B0I22_2373</name>
</gene>
<proteinExistence type="predicted"/>
<accession>A0A4R8IBK4</accession>
<dbReference type="Proteomes" id="UP000295313">
    <property type="component" value="Unassembled WGS sequence"/>
</dbReference>
<organism evidence="1 2">
    <name type="scientific">Epilithonimonas xixisoli</name>
    <dbReference type="NCBI Taxonomy" id="1476462"/>
    <lineage>
        <taxon>Bacteria</taxon>
        <taxon>Pseudomonadati</taxon>
        <taxon>Bacteroidota</taxon>
        <taxon>Flavobacteriia</taxon>
        <taxon>Flavobacteriales</taxon>
        <taxon>Weeksellaceae</taxon>
        <taxon>Chryseobacterium group</taxon>
        <taxon>Epilithonimonas</taxon>
    </lineage>
</organism>
<evidence type="ECO:0000313" key="2">
    <source>
        <dbReference type="Proteomes" id="UP000295313"/>
    </source>
</evidence>
<dbReference type="OrthoDB" id="3251881at2"/>
<comment type="caution">
    <text evidence="1">The sequence shown here is derived from an EMBL/GenBank/DDBJ whole genome shotgun (WGS) entry which is preliminary data.</text>
</comment>
<sequence length="336" mass="40694">MEKILIIERNILNTECCSFLKQKGYDVTKIDFSDAPTFNQRSFINKYLNIFLRVIFRYKNYLYKAERKFNKKQRSKLVTQFCKKNTTKFDKVIVVRPDYLNQKSILHLAKISYEMAGYFWDSIAEGEALEVSKSAHLFKNLFIYDKIDLERYSFLNLKFITNFYYPIEQDLPKSEPKKLYYLGNITVERRDFILEKIISKISEKEQYEWNILFNNFPVRDYELLSNEYIQYIAKSKDYIYHLEEMMRAYVVFDINPSYNNGLSFRFFEALYYETKIITTNKNVLEYDFYNTNNIFVYNNDTTSEEINAFLKLPFMKMNDSLIEKYRVDNWVKKLFS</sequence>